<comment type="subcellular location">
    <subcellularLocation>
        <location evidence="1">Endomembrane system</location>
        <topology evidence="1">Multi-pass membrane protein</topology>
    </subcellularLocation>
</comment>
<feature type="transmembrane region" description="Helical" evidence="7">
    <location>
        <begin position="46"/>
        <end position="65"/>
    </location>
</feature>
<dbReference type="InterPro" id="IPR051788">
    <property type="entry name" value="MFS_Transporter"/>
</dbReference>
<name>A0AAU8CQQ7_9HYPH</name>
<keyword evidence="6 7" id="KW-0472">Membrane</keyword>
<evidence type="ECO:0000256" key="2">
    <source>
        <dbReference type="ARBA" id="ARBA00008335"/>
    </source>
</evidence>
<evidence type="ECO:0000256" key="6">
    <source>
        <dbReference type="ARBA" id="ARBA00023136"/>
    </source>
</evidence>
<dbReference type="AlphaFoldDB" id="A0AAU8CQQ7"/>
<evidence type="ECO:0000256" key="7">
    <source>
        <dbReference type="SAM" id="Phobius"/>
    </source>
</evidence>
<feature type="transmembrane region" description="Helical" evidence="7">
    <location>
        <begin position="242"/>
        <end position="267"/>
    </location>
</feature>
<feature type="transmembrane region" description="Helical" evidence="7">
    <location>
        <begin position="142"/>
        <end position="163"/>
    </location>
</feature>
<dbReference type="PANTHER" id="PTHR23514:SF3">
    <property type="entry name" value="BYPASS OF STOP CODON PROTEIN 6"/>
    <property type="match status" value="1"/>
</dbReference>
<gene>
    <name evidence="9" type="ORF">ABVK50_00535</name>
</gene>
<dbReference type="GO" id="GO:0022857">
    <property type="term" value="F:transmembrane transporter activity"/>
    <property type="evidence" value="ECO:0007669"/>
    <property type="project" value="InterPro"/>
</dbReference>
<feature type="transmembrane region" description="Helical" evidence="7">
    <location>
        <begin position="209"/>
        <end position="230"/>
    </location>
</feature>
<evidence type="ECO:0000256" key="4">
    <source>
        <dbReference type="ARBA" id="ARBA00022692"/>
    </source>
</evidence>
<keyword evidence="3" id="KW-0813">Transport</keyword>
<organism evidence="9">
    <name type="scientific">Mesorhizobium sp. WSM2240</name>
    <dbReference type="NCBI Taxonomy" id="3228851"/>
    <lineage>
        <taxon>Bacteria</taxon>
        <taxon>Pseudomonadati</taxon>
        <taxon>Pseudomonadota</taxon>
        <taxon>Alphaproteobacteria</taxon>
        <taxon>Hyphomicrobiales</taxon>
        <taxon>Phyllobacteriaceae</taxon>
        <taxon>Mesorhizobium</taxon>
    </lineage>
</organism>
<reference evidence="9" key="1">
    <citation type="submission" date="2024-06" db="EMBL/GenBank/DDBJ databases">
        <title>Mesorhizobium karijinii sp. nov., a symbiont of the iconic Swainsona formosa from arid Australia.</title>
        <authorList>
            <person name="Hill Y.J."/>
            <person name="Watkin E.L.J."/>
            <person name="O'Hara G.W."/>
            <person name="Terpolilli J."/>
            <person name="Tye M.L."/>
            <person name="Kohlmeier M.G."/>
        </authorList>
    </citation>
    <scope>NUCLEOTIDE SEQUENCE</scope>
    <source>
        <strain evidence="9">WSM2240</strain>
    </source>
</reference>
<feature type="transmembrane region" description="Helical" evidence="7">
    <location>
        <begin position="361"/>
        <end position="384"/>
    </location>
</feature>
<protein>
    <recommendedName>
        <fullName evidence="8">Major facilitator superfamily (MFS) profile domain-containing protein</fullName>
    </recommendedName>
</protein>
<evidence type="ECO:0000256" key="1">
    <source>
        <dbReference type="ARBA" id="ARBA00004127"/>
    </source>
</evidence>
<dbReference type="GO" id="GO:0016020">
    <property type="term" value="C:membrane"/>
    <property type="evidence" value="ECO:0007669"/>
    <property type="project" value="TreeGrafter"/>
</dbReference>
<feature type="transmembrane region" description="Helical" evidence="7">
    <location>
        <begin position="77"/>
        <end position="97"/>
    </location>
</feature>
<feature type="transmembrane region" description="Helical" evidence="7">
    <location>
        <begin position="334"/>
        <end position="355"/>
    </location>
</feature>
<sequence length="392" mass="40466">MQRSATTFEVGLLYAAGIVQGLALVTFPAASTVFTSADGFGLSSTQYGAMFIPQVVMAILASALGPRLSRRFGLRGVLILGLVGDLIAMLLLSASAVATASSYGFLLLCVATGALGLGFGASVMALNTLVEGFFPQRADSAVLTLNALLGLGTALAPLLVSLFTMLGAWWALPVATSVLLALLLIGAMHARLTLASVTVKSKNRMPPRFWLYAGAVLLYGIAETLAGNWASLYLSVERHVPAAYAALALTAFWIAVTLGRVAFALLARMISARYIYVALPIVLAVAFQLVAWSDGAAAGIAAFAAVGLGCSAFLPLCISFAGREFPDQAASMSGELIAFYQIGYGIAAFGAGALFDIYALAYSAVFSACSLVAVALAGIALLVVRTPVDRPA</sequence>
<feature type="domain" description="Major facilitator superfamily (MFS) profile" evidence="8">
    <location>
        <begin position="1"/>
        <end position="204"/>
    </location>
</feature>
<evidence type="ECO:0000313" key="9">
    <source>
        <dbReference type="EMBL" id="XCG49162.1"/>
    </source>
</evidence>
<feature type="transmembrane region" description="Helical" evidence="7">
    <location>
        <begin position="274"/>
        <end position="292"/>
    </location>
</feature>
<evidence type="ECO:0000259" key="8">
    <source>
        <dbReference type="PROSITE" id="PS50850"/>
    </source>
</evidence>
<dbReference type="RefSeq" id="WP_353643305.1">
    <property type="nucleotide sequence ID" value="NZ_CP159253.1"/>
</dbReference>
<evidence type="ECO:0000256" key="3">
    <source>
        <dbReference type="ARBA" id="ARBA00022448"/>
    </source>
</evidence>
<proteinExistence type="inferred from homology"/>
<accession>A0AAU8CQQ7</accession>
<dbReference type="SUPFAM" id="SSF103473">
    <property type="entry name" value="MFS general substrate transporter"/>
    <property type="match status" value="1"/>
</dbReference>
<feature type="transmembrane region" description="Helical" evidence="7">
    <location>
        <begin position="12"/>
        <end position="34"/>
    </location>
</feature>
<dbReference type="Gene3D" id="1.20.1250.20">
    <property type="entry name" value="MFS general substrate transporter like domains"/>
    <property type="match status" value="2"/>
</dbReference>
<keyword evidence="5 7" id="KW-1133">Transmembrane helix</keyword>
<feature type="domain" description="Major facilitator superfamily (MFS) profile" evidence="8">
    <location>
        <begin position="208"/>
        <end position="392"/>
    </location>
</feature>
<feature type="transmembrane region" description="Helical" evidence="7">
    <location>
        <begin position="169"/>
        <end position="188"/>
    </location>
</feature>
<keyword evidence="4 7" id="KW-0812">Transmembrane</keyword>
<evidence type="ECO:0000256" key="5">
    <source>
        <dbReference type="ARBA" id="ARBA00022989"/>
    </source>
</evidence>
<dbReference type="PANTHER" id="PTHR23514">
    <property type="entry name" value="BYPASS OF STOP CODON PROTEIN 6"/>
    <property type="match status" value="1"/>
</dbReference>
<dbReference type="EMBL" id="CP159253">
    <property type="protein sequence ID" value="XCG49162.1"/>
    <property type="molecule type" value="Genomic_DNA"/>
</dbReference>
<comment type="similarity">
    <text evidence="2">Belongs to the major facilitator superfamily.</text>
</comment>
<dbReference type="GO" id="GO:0012505">
    <property type="term" value="C:endomembrane system"/>
    <property type="evidence" value="ECO:0007669"/>
    <property type="project" value="UniProtKB-SubCell"/>
</dbReference>
<dbReference type="InterPro" id="IPR036259">
    <property type="entry name" value="MFS_trans_sf"/>
</dbReference>
<dbReference type="InterPro" id="IPR020846">
    <property type="entry name" value="MFS_dom"/>
</dbReference>
<dbReference type="PROSITE" id="PS50850">
    <property type="entry name" value="MFS"/>
    <property type="match status" value="2"/>
</dbReference>
<feature type="transmembrane region" description="Helical" evidence="7">
    <location>
        <begin position="103"/>
        <end position="130"/>
    </location>
</feature>
<feature type="transmembrane region" description="Helical" evidence="7">
    <location>
        <begin position="298"/>
        <end position="322"/>
    </location>
</feature>